<keyword evidence="3" id="KW-0597">Phosphoprotein</keyword>
<dbReference type="GO" id="GO:0046872">
    <property type="term" value="F:metal ion binding"/>
    <property type="evidence" value="ECO:0007669"/>
    <property type="project" value="UniProtKB-KW"/>
</dbReference>
<keyword evidence="5" id="KW-0460">Magnesium</keyword>
<accession>A0A1H4QC18</accession>
<feature type="domain" description="Alpha-D-phosphohexomutase alpha/beta/alpha" evidence="9">
    <location>
        <begin position="165"/>
        <end position="265"/>
    </location>
</feature>
<dbReference type="InterPro" id="IPR005841">
    <property type="entry name" value="Alpha-D-phosphohexomutase_SF"/>
</dbReference>
<dbReference type="PANTHER" id="PTHR45745">
    <property type="entry name" value="PHOSPHOMANNOMUTASE 45A"/>
    <property type="match status" value="1"/>
</dbReference>
<evidence type="ECO:0000256" key="2">
    <source>
        <dbReference type="ARBA" id="ARBA00010231"/>
    </source>
</evidence>
<sequence length="485" mass="52362">MSDTTMTSTFTSAVKFGTDGWRGIIADDFTYANVRIAVAAIANYVIAHEDASKGVCIGYDTRFGSPQFARLAAEVLSEAGIPVMLAKDITATPALSYGVRNLGAAGGIMITSSHNPAQWNGVKYKASYGGSGSPGIIKQIEGYLGVALPAAKRPGAITEVDFLPDYIAAVEAFADLPLIAKSGQRFLIDSMFGAGAGVLKGIFERAGVPCVEIRAEHNPLFPGINPEPILPHIALTQKKVVEEKCAAGLITDGDADRIGSVDENGNVVDAHKIFSILVWWLLDRKQWPGDVTRAFNTTKMLDRIAAKYGRKLYEHGIGFKYVCDLMLDENKDILIGGEESGGVGIKKHLPERDGILNALLIANVMAEERKTLGELVAMLQAEFGEHQYGRIDMHINDTLKQSAIKRASSGLTDIAGYKVLKSEDMDGIKFYLENPESFGLKNAAETWLLLRASGTEPLLRVYCESTSQTAVTKILKAAEQFVLEG</sequence>
<keyword evidence="4" id="KW-0479">Metal-binding</keyword>
<dbReference type="EMBL" id="FNSD01000001">
    <property type="protein sequence ID" value="SEC17131.1"/>
    <property type="molecule type" value="Genomic_DNA"/>
</dbReference>
<dbReference type="PANTHER" id="PTHR45745:SF1">
    <property type="entry name" value="PHOSPHOGLUCOMUTASE 2B-RELATED"/>
    <property type="match status" value="1"/>
</dbReference>
<organism evidence="11 12">
    <name type="scientific">Terriglobus roseus</name>
    <dbReference type="NCBI Taxonomy" id="392734"/>
    <lineage>
        <taxon>Bacteria</taxon>
        <taxon>Pseudomonadati</taxon>
        <taxon>Acidobacteriota</taxon>
        <taxon>Terriglobia</taxon>
        <taxon>Terriglobales</taxon>
        <taxon>Acidobacteriaceae</taxon>
        <taxon>Terriglobus</taxon>
    </lineage>
</organism>
<dbReference type="InterPro" id="IPR005844">
    <property type="entry name" value="A-D-PHexomutase_a/b/a-I"/>
</dbReference>
<feature type="domain" description="Alpha-D-phosphohexomutase C-terminal" evidence="7">
    <location>
        <begin position="445"/>
        <end position="476"/>
    </location>
</feature>
<name>A0A1H4QC18_9BACT</name>
<dbReference type="InterPro" id="IPR005846">
    <property type="entry name" value="A-D-PHexomutase_a/b/a-III"/>
</dbReference>
<keyword evidence="6" id="KW-0413">Isomerase</keyword>
<gene>
    <name evidence="11" type="ORF">SAMN05443244_2826</name>
</gene>
<dbReference type="RefSeq" id="WP_083350542.1">
    <property type="nucleotide sequence ID" value="NZ_FNSD01000001.1"/>
</dbReference>
<evidence type="ECO:0000313" key="12">
    <source>
        <dbReference type="Proteomes" id="UP000182409"/>
    </source>
</evidence>
<dbReference type="InterPro" id="IPR036900">
    <property type="entry name" value="A-D-PHexomutase_C_sf"/>
</dbReference>
<protein>
    <submittedName>
        <fullName evidence="11">Phosphomannomutase</fullName>
    </submittedName>
</protein>
<dbReference type="SUPFAM" id="SSF53738">
    <property type="entry name" value="Phosphoglucomutase, first 3 domains"/>
    <property type="match status" value="2"/>
</dbReference>
<dbReference type="GO" id="GO:0006166">
    <property type="term" value="P:purine ribonucleoside salvage"/>
    <property type="evidence" value="ECO:0007669"/>
    <property type="project" value="TreeGrafter"/>
</dbReference>
<evidence type="ECO:0000259" key="10">
    <source>
        <dbReference type="Pfam" id="PF02880"/>
    </source>
</evidence>
<dbReference type="Gene3D" id="3.30.310.50">
    <property type="entry name" value="Alpha-D-phosphohexomutase, C-terminal domain"/>
    <property type="match status" value="1"/>
</dbReference>
<evidence type="ECO:0000256" key="5">
    <source>
        <dbReference type="ARBA" id="ARBA00022842"/>
    </source>
</evidence>
<feature type="domain" description="Alpha-D-phosphohexomutase alpha/beta/alpha" evidence="8">
    <location>
        <begin position="14"/>
        <end position="142"/>
    </location>
</feature>
<dbReference type="Gene3D" id="3.40.120.10">
    <property type="entry name" value="Alpha-D-Glucose-1,6-Bisphosphate, subunit A, domain 3"/>
    <property type="match status" value="3"/>
</dbReference>
<dbReference type="CDD" id="cd05800">
    <property type="entry name" value="PGM_like2"/>
    <property type="match status" value="1"/>
</dbReference>
<dbReference type="AlphaFoldDB" id="A0A1H4QC18"/>
<dbReference type="GO" id="GO:0008973">
    <property type="term" value="F:phosphopentomutase activity"/>
    <property type="evidence" value="ECO:0007669"/>
    <property type="project" value="TreeGrafter"/>
</dbReference>
<dbReference type="InterPro" id="IPR016055">
    <property type="entry name" value="A-D-PHexomutase_a/b/a-I/II/III"/>
</dbReference>
<evidence type="ECO:0000259" key="8">
    <source>
        <dbReference type="Pfam" id="PF02878"/>
    </source>
</evidence>
<comment type="similarity">
    <text evidence="2">Belongs to the phosphohexose mutase family.</text>
</comment>
<evidence type="ECO:0000256" key="3">
    <source>
        <dbReference type="ARBA" id="ARBA00022553"/>
    </source>
</evidence>
<comment type="cofactor">
    <cofactor evidence="1">
        <name>Mg(2+)</name>
        <dbReference type="ChEBI" id="CHEBI:18420"/>
    </cofactor>
</comment>
<dbReference type="InterPro" id="IPR005843">
    <property type="entry name" value="A-D-PHexomutase_C"/>
</dbReference>
<evidence type="ECO:0000259" key="9">
    <source>
        <dbReference type="Pfam" id="PF02879"/>
    </source>
</evidence>
<dbReference type="PRINTS" id="PR00509">
    <property type="entry name" value="PGMPMM"/>
</dbReference>
<evidence type="ECO:0000256" key="6">
    <source>
        <dbReference type="ARBA" id="ARBA00023235"/>
    </source>
</evidence>
<reference evidence="11 12" key="1">
    <citation type="submission" date="2016-10" db="EMBL/GenBank/DDBJ databases">
        <authorList>
            <person name="de Groot N.N."/>
        </authorList>
    </citation>
    <scope>NUCLEOTIDE SEQUENCE [LARGE SCALE GENOMIC DNA]</scope>
    <source>
        <strain evidence="11 12">AB35.6</strain>
    </source>
</reference>
<proteinExistence type="inferred from homology"/>
<evidence type="ECO:0000256" key="4">
    <source>
        <dbReference type="ARBA" id="ARBA00022723"/>
    </source>
</evidence>
<evidence type="ECO:0000256" key="1">
    <source>
        <dbReference type="ARBA" id="ARBA00001946"/>
    </source>
</evidence>
<dbReference type="GO" id="GO:0005975">
    <property type="term" value="P:carbohydrate metabolic process"/>
    <property type="evidence" value="ECO:0007669"/>
    <property type="project" value="InterPro"/>
</dbReference>
<dbReference type="InterPro" id="IPR005845">
    <property type="entry name" value="A-D-PHexomutase_a/b/a-II"/>
</dbReference>
<dbReference type="OrthoDB" id="9806956at2"/>
<evidence type="ECO:0000313" key="11">
    <source>
        <dbReference type="EMBL" id="SEC17131.1"/>
    </source>
</evidence>
<dbReference type="SUPFAM" id="SSF55957">
    <property type="entry name" value="Phosphoglucomutase, C-terminal domain"/>
    <property type="match status" value="1"/>
</dbReference>
<dbReference type="Proteomes" id="UP000182409">
    <property type="component" value="Unassembled WGS sequence"/>
</dbReference>
<feature type="domain" description="Alpha-D-phosphohexomutase alpha/beta/alpha" evidence="10">
    <location>
        <begin position="271"/>
        <end position="378"/>
    </location>
</feature>
<dbReference type="Pfam" id="PF02879">
    <property type="entry name" value="PGM_PMM_II"/>
    <property type="match status" value="1"/>
</dbReference>
<dbReference type="Pfam" id="PF02878">
    <property type="entry name" value="PGM_PMM_I"/>
    <property type="match status" value="1"/>
</dbReference>
<dbReference type="Pfam" id="PF02880">
    <property type="entry name" value="PGM_PMM_III"/>
    <property type="match status" value="1"/>
</dbReference>
<evidence type="ECO:0000259" key="7">
    <source>
        <dbReference type="Pfam" id="PF00408"/>
    </source>
</evidence>
<dbReference type="Pfam" id="PF00408">
    <property type="entry name" value="PGM_PMM_IV"/>
    <property type="match status" value="1"/>
</dbReference>